<dbReference type="EMBL" id="PDSK01000127">
    <property type="protein sequence ID" value="PIE31845.1"/>
    <property type="molecule type" value="Genomic_DNA"/>
</dbReference>
<accession>A0A2G6K886</accession>
<protein>
    <recommendedName>
        <fullName evidence="1">UPF0597 protein CSA56_17220</fullName>
    </recommendedName>
</protein>
<sequence length="435" mass="45760">MNISKYHSLIEILKKEITPALGCTEPVTVALAAAWAAKAAGGTPKAITIRVDKNVYKNGLGVGVPGTGEFGLHIAAAAGAVAGDPKLGLEVLNPLTDDDVRHAKALLASENVAVNMQTGTTGVYVDAVVTSDIAEGLASIRDRHDNVTSVLRDNAVFPEFQKLGEQGRAEADTESFNPIHQYRLDELMECIQYAPLDKLRFLKTSLEANTTFARNSLEQSTQSRIGSSMLRLMEKGRIHGDLIGKMKYWLASAVEARMGGFNMTVVSCANSGNQGLISTIPVVLAAEHVGASEELLLRAAALSSLITVYVKSFMGVLTPVCGGSVAAGLGAACAITYLFGGDSDAIERTIKNMAGSVMGIICDGAKTGCALKTSMAVGVALENAFLALEGVTVPADNGIVDASADQTIRNMGHVTKPGMSQTDDAILEIMTRRYQ</sequence>
<evidence type="ECO:0000256" key="1">
    <source>
        <dbReference type="HAMAP-Rule" id="MF_01845"/>
    </source>
</evidence>
<name>A0A2G6K886_9BACT</name>
<dbReference type="AlphaFoldDB" id="A0A2G6K886"/>
<gene>
    <name evidence="3" type="ORF">CSA56_17220</name>
</gene>
<feature type="domain" description="Serine dehydratase-like alpha subunit" evidence="2">
    <location>
        <begin position="196"/>
        <end position="428"/>
    </location>
</feature>
<reference evidence="3 4" key="1">
    <citation type="submission" date="2017-10" db="EMBL/GenBank/DDBJ databases">
        <title>Novel microbial diversity and functional potential in the marine mammal oral microbiome.</title>
        <authorList>
            <person name="Dudek N.K."/>
            <person name="Sun C.L."/>
            <person name="Burstein D."/>
            <person name="Kantor R.S."/>
            <person name="Aliaga Goltsman D.S."/>
            <person name="Bik E.M."/>
            <person name="Thomas B.C."/>
            <person name="Banfield J.F."/>
            <person name="Relman D.A."/>
        </authorList>
    </citation>
    <scope>NUCLEOTIDE SEQUENCE [LARGE SCALE GENOMIC DNA]</scope>
    <source>
        <strain evidence="3">DOLJORAL78_47_16</strain>
    </source>
</reference>
<dbReference type="InterPro" id="IPR021144">
    <property type="entry name" value="UPF0597"/>
</dbReference>
<comment type="caution">
    <text evidence="3">The sequence shown here is derived from an EMBL/GenBank/DDBJ whole genome shotgun (WGS) entry which is preliminary data.</text>
</comment>
<dbReference type="PIRSF" id="PIRSF006054">
    <property type="entry name" value="UCP006054"/>
    <property type="match status" value="1"/>
</dbReference>
<evidence type="ECO:0000313" key="3">
    <source>
        <dbReference type="EMBL" id="PIE31845.1"/>
    </source>
</evidence>
<dbReference type="GO" id="GO:0019450">
    <property type="term" value="P:L-cysteine catabolic process to pyruvate"/>
    <property type="evidence" value="ECO:0007669"/>
    <property type="project" value="TreeGrafter"/>
</dbReference>
<evidence type="ECO:0000313" key="4">
    <source>
        <dbReference type="Proteomes" id="UP000230821"/>
    </source>
</evidence>
<organism evidence="3 4">
    <name type="scientific">candidate division KSB3 bacterium</name>
    <dbReference type="NCBI Taxonomy" id="2044937"/>
    <lineage>
        <taxon>Bacteria</taxon>
        <taxon>candidate division KSB3</taxon>
    </lineage>
</organism>
<dbReference type="PANTHER" id="PTHR30501:SF2">
    <property type="entry name" value="UPF0597 PROTEIN YHAM"/>
    <property type="match status" value="1"/>
</dbReference>
<dbReference type="GO" id="GO:0080146">
    <property type="term" value="F:L-cysteine desulfhydrase activity"/>
    <property type="evidence" value="ECO:0007669"/>
    <property type="project" value="TreeGrafter"/>
</dbReference>
<comment type="similarity">
    <text evidence="1">Belongs to the UPF0597 family.</text>
</comment>
<proteinExistence type="inferred from homology"/>
<dbReference type="HAMAP" id="MF_01845">
    <property type="entry name" value="UPF0597"/>
    <property type="match status" value="1"/>
</dbReference>
<evidence type="ECO:0000259" key="2">
    <source>
        <dbReference type="Pfam" id="PF03313"/>
    </source>
</evidence>
<dbReference type="PANTHER" id="PTHR30501">
    <property type="entry name" value="UPF0597 PROTEIN YHAM"/>
    <property type="match status" value="1"/>
</dbReference>
<dbReference type="Proteomes" id="UP000230821">
    <property type="component" value="Unassembled WGS sequence"/>
</dbReference>
<dbReference type="InterPro" id="IPR005130">
    <property type="entry name" value="Ser_deHydtase-like_asu"/>
</dbReference>
<dbReference type="Pfam" id="PF03313">
    <property type="entry name" value="SDH_alpha"/>
    <property type="match status" value="1"/>
</dbReference>